<feature type="region of interest" description="Disordered" evidence="1">
    <location>
        <begin position="300"/>
        <end position="347"/>
    </location>
</feature>
<dbReference type="STRING" id="1392247.A0A3N4KPN7"/>
<dbReference type="EMBL" id="ML119176">
    <property type="protein sequence ID" value="RPB07735.1"/>
    <property type="molecule type" value="Genomic_DNA"/>
</dbReference>
<feature type="region of interest" description="Disordered" evidence="1">
    <location>
        <begin position="21"/>
        <end position="91"/>
    </location>
</feature>
<proteinExistence type="predicted"/>
<evidence type="ECO:0000313" key="3">
    <source>
        <dbReference type="Proteomes" id="UP000277580"/>
    </source>
</evidence>
<reference evidence="2 3" key="1">
    <citation type="journal article" date="2018" name="Nat. Ecol. Evol.">
        <title>Pezizomycetes genomes reveal the molecular basis of ectomycorrhizal truffle lifestyle.</title>
        <authorList>
            <person name="Murat C."/>
            <person name="Payen T."/>
            <person name="Noel B."/>
            <person name="Kuo A."/>
            <person name="Morin E."/>
            <person name="Chen J."/>
            <person name="Kohler A."/>
            <person name="Krizsan K."/>
            <person name="Balestrini R."/>
            <person name="Da Silva C."/>
            <person name="Montanini B."/>
            <person name="Hainaut M."/>
            <person name="Levati E."/>
            <person name="Barry K.W."/>
            <person name="Belfiori B."/>
            <person name="Cichocki N."/>
            <person name="Clum A."/>
            <person name="Dockter R.B."/>
            <person name="Fauchery L."/>
            <person name="Guy J."/>
            <person name="Iotti M."/>
            <person name="Le Tacon F."/>
            <person name="Lindquist E.A."/>
            <person name="Lipzen A."/>
            <person name="Malagnac F."/>
            <person name="Mello A."/>
            <person name="Molinier V."/>
            <person name="Miyauchi S."/>
            <person name="Poulain J."/>
            <person name="Riccioni C."/>
            <person name="Rubini A."/>
            <person name="Sitrit Y."/>
            <person name="Splivallo R."/>
            <person name="Traeger S."/>
            <person name="Wang M."/>
            <person name="Zifcakova L."/>
            <person name="Wipf D."/>
            <person name="Zambonelli A."/>
            <person name="Paolocci F."/>
            <person name="Nowrousian M."/>
            <person name="Ottonello S."/>
            <person name="Baldrian P."/>
            <person name="Spatafora J.W."/>
            <person name="Henrissat B."/>
            <person name="Nagy L.G."/>
            <person name="Aury J.M."/>
            <person name="Wincker P."/>
            <person name="Grigoriev I.V."/>
            <person name="Bonfante P."/>
            <person name="Martin F.M."/>
        </authorList>
    </citation>
    <scope>NUCLEOTIDE SEQUENCE [LARGE SCALE GENOMIC DNA]</scope>
    <source>
        <strain evidence="2 3">CCBAS932</strain>
    </source>
</reference>
<feature type="region of interest" description="Disordered" evidence="1">
    <location>
        <begin position="370"/>
        <end position="412"/>
    </location>
</feature>
<feature type="region of interest" description="Disordered" evidence="1">
    <location>
        <begin position="511"/>
        <end position="541"/>
    </location>
</feature>
<evidence type="ECO:0000313" key="2">
    <source>
        <dbReference type="EMBL" id="RPB07735.1"/>
    </source>
</evidence>
<organism evidence="2 3">
    <name type="scientific">Morchella conica CCBAS932</name>
    <dbReference type="NCBI Taxonomy" id="1392247"/>
    <lineage>
        <taxon>Eukaryota</taxon>
        <taxon>Fungi</taxon>
        <taxon>Dikarya</taxon>
        <taxon>Ascomycota</taxon>
        <taxon>Pezizomycotina</taxon>
        <taxon>Pezizomycetes</taxon>
        <taxon>Pezizales</taxon>
        <taxon>Morchellaceae</taxon>
        <taxon>Morchella</taxon>
    </lineage>
</organism>
<feature type="compositionally biased region" description="Low complexity" evidence="1">
    <location>
        <begin position="66"/>
        <end position="81"/>
    </location>
</feature>
<dbReference type="InParanoid" id="A0A3N4KPN7"/>
<feature type="compositionally biased region" description="Low complexity" evidence="1">
    <location>
        <begin position="30"/>
        <end position="39"/>
    </location>
</feature>
<name>A0A3N4KPN7_9PEZI</name>
<feature type="compositionally biased region" description="Polar residues" evidence="1">
    <location>
        <begin position="312"/>
        <end position="328"/>
    </location>
</feature>
<dbReference type="AlphaFoldDB" id="A0A3N4KPN7"/>
<keyword evidence="3" id="KW-1185">Reference proteome</keyword>
<feature type="compositionally biased region" description="Low complexity" evidence="1">
    <location>
        <begin position="402"/>
        <end position="412"/>
    </location>
</feature>
<dbReference type="Proteomes" id="UP000277580">
    <property type="component" value="Unassembled WGS sequence"/>
</dbReference>
<sequence>MAIIERAFSYGGILIRTFQHADSPPTVPQPASSGAPSPAWVSEQLPPPKRTRKKRQANPPQTPVQLDLSSLLTPDTTTSESGSLRDAGPNPLSALKDLPHYISLLTPVELRAIQTRNRRGKHWIPPESTVRKELVKLGRGINGETTPVHASRSKAADAPVRYMQETGRATDIDRFAVGGVLGAPSMQEESMLDNLDEHFVASDHGATDGRIEWLAPRSVLDKDSNNGNMISNGAGRGNEHVHPSPAHGVTLPSPISVSTKDDQQGLYLPPLSTHVTNSESTNNARSLVVKLSLPSTAQKSRVLPAEPVPTPAQASSMGPLQTQTTTPNFAGDSAPPAQGGRGRGRPRKSLHAIDITQEAQLIAAPQSLAPSLSPIAPQPPAAPSPILTNTPSQSSQKRKRTPLSSDLTDTSTPPTLHFYSVSDLLSHLTSTVASSSSGFIPRPVRVSYTLPKSALSAYIHEPGDKLYKAFGVDLVAQISAIDKFKWRIAHSQWGISNGKHTPGARWVCNLSEEGSRDRGSRGGAPSGAGLRPNGFGDPPASKTRYPCSGSISLRFSANKDIVSFKYSHHAVHAPPSEDDVQTKRVKLYQNSPSGTWGASAPPAQGFSNTYTGVDGGGGGHMWGVNPGSGGNINF</sequence>
<protein>
    <submittedName>
        <fullName evidence="2">Uncharacterized protein</fullName>
    </submittedName>
</protein>
<gene>
    <name evidence="2" type="ORF">P167DRAFT_609257</name>
</gene>
<dbReference type="OrthoDB" id="5393231at2759"/>
<evidence type="ECO:0000256" key="1">
    <source>
        <dbReference type="SAM" id="MobiDB-lite"/>
    </source>
</evidence>
<accession>A0A3N4KPN7</accession>